<dbReference type="AlphaFoldDB" id="A0A2I4DP21"/>
<dbReference type="GO" id="GO:0030163">
    <property type="term" value="P:protein catabolic process"/>
    <property type="evidence" value="ECO:0007669"/>
    <property type="project" value="EnsemblPlants"/>
</dbReference>
<dbReference type="Gene3D" id="2.130.10.10">
    <property type="entry name" value="YVTN repeat-like/Quinoprotein amine dehydrogenase"/>
    <property type="match status" value="2"/>
</dbReference>
<dbReference type="GO" id="GO:0009554">
    <property type="term" value="P:megasporogenesis"/>
    <property type="evidence" value="ECO:0007669"/>
    <property type="project" value="EnsemblPlants"/>
</dbReference>
<sequence length="457" mass="50192">MSSSSSPSSSSEDENGNGTGGGSPSERRAGDFEGPSSSRRRAVNEVLPEPFVEAFAAQVAIEASHSTGRLSAAPALANVFQVCSTWRAVSRSDLLWQRLTGLIWGRTQLLLDSWHNEYVYWHRTAQNFSMRRSLHATLDFFDQIEVDDPDVNSCRCLTLSDRHLACGFSDGAVRLFDLDGLAHARTFFLPPQNIFGPFSRAVSGIVIVDEDTRLIFATMDGDINVGIIGGPDPAPIPNRVCAGRMMEDGALVDFTGCDRWWVGLYAGVPGQAFHIWDAITAELVFMGGGLTDPEAVLGWHMFTEVTEFVGRVRVTNQESALACTSSRVIVFDLRNQGMVLRDQEYRRGLVVTSVDVSEEAFVSVDRRGVGRVRRVGTMEEVCRFNVRGRGGVVGCMNRGYALMCSGGVIRVWEAVSGEFRYNFGERIGEVNAMVANERHVVASSRDSGIHIWDFGAQ</sequence>
<proteinExistence type="predicted"/>
<evidence type="ECO:0000313" key="2">
    <source>
        <dbReference type="Proteomes" id="UP000235220"/>
    </source>
</evidence>
<dbReference type="InterPro" id="IPR019775">
    <property type="entry name" value="WD40_repeat_CS"/>
</dbReference>
<name>A0A2I4DP21_JUGRE</name>
<dbReference type="SUPFAM" id="SSF50978">
    <property type="entry name" value="WD40 repeat-like"/>
    <property type="match status" value="1"/>
</dbReference>
<dbReference type="KEGG" id="jre:108982082"/>
<dbReference type="SUPFAM" id="SSF81383">
    <property type="entry name" value="F-box domain"/>
    <property type="match status" value="1"/>
</dbReference>
<accession>A0A2I4DP21</accession>
<dbReference type="PANTHER" id="PTHR19855">
    <property type="entry name" value="WD40 REPEAT PROTEIN 12, 37"/>
    <property type="match status" value="1"/>
</dbReference>
<protein>
    <submittedName>
        <fullName evidence="3">Transcriptional regulator STERILE APETALA</fullName>
    </submittedName>
</protein>
<keyword evidence="2" id="KW-1185">Reference proteome</keyword>
<gene>
    <name evidence="3" type="primary">LOC108982082</name>
</gene>
<dbReference type="FunCoup" id="A0A2I4DP21">
    <property type="interactions" value="3"/>
</dbReference>
<evidence type="ECO:0000256" key="1">
    <source>
        <dbReference type="SAM" id="MobiDB-lite"/>
    </source>
</evidence>
<dbReference type="PANTHER" id="PTHR19855:SF31">
    <property type="entry name" value="TRANSCRIPTIONAL REGULATOR STERILE APETALA"/>
    <property type="match status" value="1"/>
</dbReference>
<dbReference type="InterPro" id="IPR036322">
    <property type="entry name" value="WD40_repeat_dom_sf"/>
</dbReference>
<dbReference type="InterPro" id="IPR015943">
    <property type="entry name" value="WD40/YVTN_repeat-like_dom_sf"/>
</dbReference>
<dbReference type="STRING" id="51240.A0A2I4DP21"/>
<dbReference type="PROSITE" id="PS00678">
    <property type="entry name" value="WD_REPEATS_1"/>
    <property type="match status" value="1"/>
</dbReference>
<feature type="compositionally biased region" description="Low complexity" evidence="1">
    <location>
        <begin position="1"/>
        <end position="10"/>
    </location>
</feature>
<dbReference type="OrthoDB" id="760263at2759"/>
<dbReference type="InterPro" id="IPR036047">
    <property type="entry name" value="F-box-like_dom_sf"/>
</dbReference>
<reference evidence="3" key="1">
    <citation type="submission" date="2025-08" db="UniProtKB">
        <authorList>
            <consortium name="RefSeq"/>
        </authorList>
    </citation>
    <scope>IDENTIFICATION</scope>
    <source>
        <tissue evidence="3">Leaves</tissue>
    </source>
</reference>
<evidence type="ECO:0000313" key="3">
    <source>
        <dbReference type="RefSeq" id="XP_018808903.2"/>
    </source>
</evidence>
<dbReference type="GO" id="GO:0009908">
    <property type="term" value="P:flower development"/>
    <property type="evidence" value="ECO:0007669"/>
    <property type="project" value="EnsemblPlants"/>
</dbReference>
<dbReference type="Proteomes" id="UP000235220">
    <property type="component" value="Chromosome 1"/>
</dbReference>
<organism evidence="2 3">
    <name type="scientific">Juglans regia</name>
    <name type="common">English walnut</name>
    <dbReference type="NCBI Taxonomy" id="51240"/>
    <lineage>
        <taxon>Eukaryota</taxon>
        <taxon>Viridiplantae</taxon>
        <taxon>Streptophyta</taxon>
        <taxon>Embryophyta</taxon>
        <taxon>Tracheophyta</taxon>
        <taxon>Spermatophyta</taxon>
        <taxon>Magnoliopsida</taxon>
        <taxon>eudicotyledons</taxon>
        <taxon>Gunneridae</taxon>
        <taxon>Pentapetalae</taxon>
        <taxon>rosids</taxon>
        <taxon>fabids</taxon>
        <taxon>Fagales</taxon>
        <taxon>Juglandaceae</taxon>
        <taxon>Juglans</taxon>
    </lineage>
</organism>
<dbReference type="GO" id="GO:0046622">
    <property type="term" value="P:positive regulation of organ growth"/>
    <property type="evidence" value="ECO:0007669"/>
    <property type="project" value="EnsemblPlants"/>
</dbReference>
<dbReference type="RefSeq" id="XP_018808903.2">
    <property type="nucleotide sequence ID" value="XM_018953358.2"/>
</dbReference>
<dbReference type="GO" id="GO:0005634">
    <property type="term" value="C:nucleus"/>
    <property type="evidence" value="ECO:0007669"/>
    <property type="project" value="EnsemblPlants"/>
</dbReference>
<dbReference type="GeneID" id="108982082"/>
<dbReference type="Gramene" id="Jr01_34160_p1">
    <property type="protein sequence ID" value="cds.Jr01_34160_p1"/>
    <property type="gene ID" value="Jr01_34160"/>
</dbReference>
<feature type="region of interest" description="Disordered" evidence="1">
    <location>
        <begin position="1"/>
        <end position="40"/>
    </location>
</feature>